<dbReference type="CDD" id="cd17933">
    <property type="entry name" value="DEXSc_RecD-like"/>
    <property type="match status" value="1"/>
</dbReference>
<dbReference type="InterPro" id="IPR050534">
    <property type="entry name" value="Coronavir_polyprotein_1ab"/>
</dbReference>
<dbReference type="InterPro" id="IPR010994">
    <property type="entry name" value="RuvA_2-like"/>
</dbReference>
<dbReference type="NCBIfam" id="TIGR01448">
    <property type="entry name" value="recD_rel"/>
    <property type="match status" value="1"/>
</dbReference>
<organism evidence="7 8">
    <name type="scientific">candidate division CSSED10-310 bacterium</name>
    <dbReference type="NCBI Taxonomy" id="2855610"/>
    <lineage>
        <taxon>Bacteria</taxon>
        <taxon>Bacteria division CSSED10-310</taxon>
    </lineage>
</organism>
<evidence type="ECO:0000313" key="7">
    <source>
        <dbReference type="EMBL" id="MFC1849625.1"/>
    </source>
</evidence>
<dbReference type="SUPFAM" id="SSF47781">
    <property type="entry name" value="RuvA domain 2-like"/>
    <property type="match status" value="1"/>
</dbReference>
<evidence type="ECO:0000259" key="5">
    <source>
        <dbReference type="Pfam" id="PF18335"/>
    </source>
</evidence>
<keyword evidence="8" id="KW-1185">Reference proteome</keyword>
<dbReference type="Proteomes" id="UP001594351">
    <property type="component" value="Unassembled WGS sequence"/>
</dbReference>
<dbReference type="Pfam" id="PF23139">
    <property type="entry name" value="OB_YrrC"/>
    <property type="match status" value="1"/>
</dbReference>
<dbReference type="InterPro" id="IPR041451">
    <property type="entry name" value="RecD2_SH13"/>
</dbReference>
<dbReference type="CDD" id="cd18809">
    <property type="entry name" value="SF1_C_RecD"/>
    <property type="match status" value="1"/>
</dbReference>
<dbReference type="Gene3D" id="2.30.30.940">
    <property type="match status" value="1"/>
</dbReference>
<reference evidence="7 8" key="1">
    <citation type="submission" date="2024-09" db="EMBL/GenBank/DDBJ databases">
        <title>Laminarin stimulates single cell rates of sulfate reduction while oxygen inhibits transcriptomic activity in coastal marine sediment.</title>
        <authorList>
            <person name="Lindsay M."/>
            <person name="Orcutt B."/>
            <person name="Emerson D."/>
            <person name="Stepanauskas R."/>
            <person name="D'Angelo T."/>
        </authorList>
    </citation>
    <scope>NUCLEOTIDE SEQUENCE [LARGE SCALE GENOMIC DNA]</scope>
    <source>
        <strain evidence="7">SAG AM-311-K15</strain>
    </source>
</reference>
<dbReference type="SUPFAM" id="SSF52540">
    <property type="entry name" value="P-loop containing nucleoside triphosphate hydrolases"/>
    <property type="match status" value="2"/>
</dbReference>
<dbReference type="PANTHER" id="PTHR43788:SF6">
    <property type="entry name" value="DNA HELICASE B"/>
    <property type="match status" value="1"/>
</dbReference>
<evidence type="ECO:0000259" key="4">
    <source>
        <dbReference type="Pfam" id="PF14490"/>
    </source>
</evidence>
<dbReference type="Pfam" id="PF14520">
    <property type="entry name" value="HHH_5"/>
    <property type="match status" value="1"/>
</dbReference>
<dbReference type="Gene3D" id="1.10.10.2220">
    <property type="match status" value="1"/>
</dbReference>
<dbReference type="InterPro" id="IPR027785">
    <property type="entry name" value="UvrD-like_helicase_C"/>
</dbReference>
<evidence type="ECO:0000313" key="8">
    <source>
        <dbReference type="Proteomes" id="UP001594351"/>
    </source>
</evidence>
<dbReference type="Gene3D" id="1.10.150.20">
    <property type="entry name" value="5' to 3' exonuclease, C-terminal subdomain"/>
    <property type="match status" value="1"/>
</dbReference>
<dbReference type="InterPro" id="IPR027417">
    <property type="entry name" value="P-loop_NTPase"/>
</dbReference>
<dbReference type="PANTHER" id="PTHR43788">
    <property type="entry name" value="DNA2/NAM7 HELICASE FAMILY MEMBER"/>
    <property type="match status" value="1"/>
</dbReference>
<dbReference type="Pfam" id="PF18335">
    <property type="entry name" value="SH3_13"/>
    <property type="match status" value="1"/>
</dbReference>
<comment type="caution">
    <text evidence="7">The sequence shown here is derived from an EMBL/GenBank/DDBJ whole genome shotgun (WGS) entry which is preliminary data.</text>
</comment>
<feature type="domain" description="UvrD-like helicase C-terminal" evidence="3">
    <location>
        <begin position="646"/>
        <end position="694"/>
    </location>
</feature>
<evidence type="ECO:0000259" key="6">
    <source>
        <dbReference type="Pfam" id="PF23139"/>
    </source>
</evidence>
<dbReference type="Pfam" id="PF13245">
    <property type="entry name" value="AAA_19"/>
    <property type="match status" value="1"/>
</dbReference>
<feature type="domain" description="ATP-dependent RecD2 DNA helicase OB-fold" evidence="6">
    <location>
        <begin position="5"/>
        <end position="76"/>
    </location>
</feature>
<dbReference type="Gene3D" id="3.40.50.300">
    <property type="entry name" value="P-loop containing nucleotide triphosphate hydrolases"/>
    <property type="match status" value="2"/>
</dbReference>
<dbReference type="InterPro" id="IPR029493">
    <property type="entry name" value="RecD2-like_HHH"/>
</dbReference>
<evidence type="ECO:0000259" key="3">
    <source>
        <dbReference type="Pfam" id="PF13538"/>
    </source>
</evidence>
<dbReference type="Pfam" id="PF14490">
    <property type="entry name" value="HHH_RecD2"/>
    <property type="match status" value="1"/>
</dbReference>
<sequence>MTLTRFEGVVKKVIYRNDQNSFTVMNIEDPEGMLIRAVGTVGPVREGDSLYLHGDWEDHPRYGRNFKLASYEVALPNTLSGIQAFLESGRLKGIGPKMARQIIARFGTDTMRILDEEPELLLELPNIGSKRLGAIKKGWHEHHHLRGSIIYLQGLGLSSNLINRALQKFGHHAAVMIRENPYCLTDLTGIGFHKADRVAADIGISRESGERARAGLIFTLNELVEGGHCYYPKEDFLDQGQKLLDISRDIVAAALGQLLTAGRIIIRKNTEELIYRADVAHAEAMVAHHLLRLQKTPLPGGRFFSEAAIDQVAQKQGVEYSPGQRMALKTLLTSKVSILTGGPGTGKTTVIQGFISITLRAGLRIRLAAPTGRAAQKLKETTNIQAQTIHRLLEYNPVMGGFARSEENPIEADIIVIDESSMIDIFIMHALVRAVPDSALLVLVGDADQLPSVGPGNVLGDIMSSGRFPLVKLTVIFRQAAQSLIVSNAHLINQGQMISIPKNVPAPQKTDFYFIDRSDPNITAQTILYLITERIPQAFDLDPLKDIQVITPMHQGETGAQNLNILLQKSLNQGMFQQAQARESDFPFYQGDRVMQIRNNYNRGQNGIFNGDIGFITHIDFENKFLRVQFEESIVYEFHEVHELALAYAITVHKSQGSEYPAIILPLLTQHYMLLQRNLLYTAITRAQRLAVIIGSYKALSIAIKNDKTSLRFTGLRDLLQQH</sequence>
<evidence type="ECO:0000256" key="2">
    <source>
        <dbReference type="ARBA" id="ARBA00022840"/>
    </source>
</evidence>
<name>A0ABV6YTU5_UNCC1</name>
<feature type="domain" description="ATP-dependent RecD2 DNA helicase SH3" evidence="5">
    <location>
        <begin position="563"/>
        <end position="630"/>
    </location>
</feature>
<dbReference type="EMBL" id="JBHPBY010000049">
    <property type="protein sequence ID" value="MFC1849625.1"/>
    <property type="molecule type" value="Genomic_DNA"/>
</dbReference>
<protein>
    <submittedName>
        <fullName evidence="7">ATP-dependent RecD-like DNA helicase</fullName>
    </submittedName>
</protein>
<dbReference type="InterPro" id="IPR055446">
    <property type="entry name" value="RecD2_N_OB"/>
</dbReference>
<keyword evidence="2" id="KW-0067">ATP-binding</keyword>
<proteinExistence type="inferred from homology"/>
<keyword evidence="1" id="KW-0547">Nucleotide-binding</keyword>
<evidence type="ECO:0000256" key="1">
    <source>
        <dbReference type="ARBA" id="ARBA00022741"/>
    </source>
</evidence>
<gene>
    <name evidence="7" type="ORF">ACFL27_05390</name>
</gene>
<dbReference type="InterPro" id="IPR006345">
    <property type="entry name" value="RecD2"/>
</dbReference>
<accession>A0ABV6YTU5</accession>
<dbReference type="Pfam" id="PF13538">
    <property type="entry name" value="UvrD_C_2"/>
    <property type="match status" value="1"/>
</dbReference>
<dbReference type="HAMAP" id="MF_01488">
    <property type="entry name" value="RecD2"/>
    <property type="match status" value="1"/>
</dbReference>
<feature type="domain" description="ATP-dependent RecD2 DNA helicase-like helix-hairpin-helix" evidence="4">
    <location>
        <begin position="141"/>
        <end position="230"/>
    </location>
</feature>